<sequence length="1464" mass="161502">MSAYCQSSQSFVRALKAPTDPPNPNDPTKIEIAREAWDNTAFYVLNKGEVITDWILTRLLKDKAKEAAANPLADLSFWTLLKDVVCQPASLQAARPTKTWLIPLLNRTPLAPIVLALLGLFGSIEAERTKTLSNVIRPCFATLWSTGVHKITVDVLLDCFGVVVEVFERCRDDEHLTHICLMISASYRASLGNTANKKKIHSSFVQAHLKNWIRCVDQLVLGSAEGCFLTLMEDVYDAGIDTLFSLDALRQAKDTISEDILFDSLRKNSQSSPDQVLVILPRLFLSFVQCVRKHRGALFSQSSTQQSGRSVEDVKSAGMGFFASCDSLMDLTSNGEQTWRTRTALLAIVDQEKLLGQFQPESQQTLLRSRELAVGVLVAAWKVEQAAITNLATDVLSALIQIDYDLVQPALSRILPRTIIAAQSDAASTFLELVLQYHVKTRTVDVHILSILTALSDSHLSSHPGGPRGGYQAAFSGPVFSITHLGRLSKSIHSFLTPNQSTKIANHVFQALKEAWTRFYEAETQAIANTGDGSRKKRRKSATQVSDQGSDREAVSVIFSLTSRLASLVLAALPLHSVPPAAREELVGLLGTAQQLSREVIASLLDLMRPENRSEAWAPQIVAAACFRFQNQLGTMGQVGLKPAYEGAPRSEMLEATQHDETLPELTLEIFRSLMSQLEDSDQTHTCDVLDAALLYLERHFTPQSARWSGISCHLSIGERGRHEASLALLHLLVDRWLSVIDSQDPKKSLDRLVKVILDIPFVQGGPLQLETELLSSHVAIQLMHSAHFWELPNIRASFLSAINSRTAVLEEIDLAKARSCKNLKRLKVDAAAVEKACFAYTLLLYVPPEYYTRSSRSDLVRRALMADAVACLMLKDKEQDSRGATQLLVVIRVFLNRMAEYMNSSDSSISRHLLEHLINPPSSITSPSPILQEVTLDLAELHLLTLLRSSDESAIEAATDVVSQLSTAKPFGQLASQEQWAHEIIRQSVLRLIARLPEVSATSVSKQVHQSLKGLYDILQSTLAPQMAAYFAQSTSTEQTHPECSKVAAWSHLLSLGHWLGYSESDTVCLGQNIAATLLRNSRSSGRTPCLESPSGDICSSTLDLLFEELFSLPALDHSRRLDVIAAVYMAFSGDKETAAQFDRRVEQACKRLAMPDFSHLLGVLYDGIVHDDLLPAERARLVHLSSVLLHNAPQGTLKVVQDFVTRSVNYFASYSRTDPGSTDLRNCMLEFTAQHCSDRPAALRSSDIGSIWCLLSKILSGSTTHDPVTSLTIFHHIIATISALVRLRRDLVVNTLPHLGMVLRQLIMTMRSLRPQLGAKQSKIVTDTLPAWINPSHPLSGDEGRALARLLTTLTTKTVPRTHIHSTVVASNEAQKAESLAKAFSKHAAYVLTAYVDAINDPLCVLAADVRRELEPGLFSLCEMTSEYSRDAVMASVLDTGGKTILKALWKEFEKQRYVGKG</sequence>
<dbReference type="EMBL" id="MU266540">
    <property type="protein sequence ID" value="KAH7921149.1"/>
    <property type="molecule type" value="Genomic_DNA"/>
</dbReference>
<evidence type="ECO:0000313" key="2">
    <source>
        <dbReference type="Proteomes" id="UP000790709"/>
    </source>
</evidence>
<protein>
    <submittedName>
        <fullName evidence="1">Uncharacterized protein</fullName>
    </submittedName>
</protein>
<proteinExistence type="predicted"/>
<organism evidence="1 2">
    <name type="scientific">Leucogyrophana mollusca</name>
    <dbReference type="NCBI Taxonomy" id="85980"/>
    <lineage>
        <taxon>Eukaryota</taxon>
        <taxon>Fungi</taxon>
        <taxon>Dikarya</taxon>
        <taxon>Basidiomycota</taxon>
        <taxon>Agaricomycotina</taxon>
        <taxon>Agaricomycetes</taxon>
        <taxon>Agaricomycetidae</taxon>
        <taxon>Boletales</taxon>
        <taxon>Boletales incertae sedis</taxon>
        <taxon>Leucogyrophana</taxon>
    </lineage>
</organism>
<keyword evidence="2" id="KW-1185">Reference proteome</keyword>
<comment type="caution">
    <text evidence="1">The sequence shown here is derived from an EMBL/GenBank/DDBJ whole genome shotgun (WGS) entry which is preliminary data.</text>
</comment>
<accession>A0ACB8B6F9</accession>
<gene>
    <name evidence="1" type="ORF">BV22DRAFT_1038989</name>
</gene>
<evidence type="ECO:0000313" key="1">
    <source>
        <dbReference type="EMBL" id="KAH7921149.1"/>
    </source>
</evidence>
<reference evidence="1" key="1">
    <citation type="journal article" date="2021" name="New Phytol.">
        <title>Evolutionary innovations through gain and loss of genes in the ectomycorrhizal Boletales.</title>
        <authorList>
            <person name="Wu G."/>
            <person name="Miyauchi S."/>
            <person name="Morin E."/>
            <person name="Kuo A."/>
            <person name="Drula E."/>
            <person name="Varga T."/>
            <person name="Kohler A."/>
            <person name="Feng B."/>
            <person name="Cao Y."/>
            <person name="Lipzen A."/>
            <person name="Daum C."/>
            <person name="Hundley H."/>
            <person name="Pangilinan J."/>
            <person name="Johnson J."/>
            <person name="Barry K."/>
            <person name="LaButti K."/>
            <person name="Ng V."/>
            <person name="Ahrendt S."/>
            <person name="Min B."/>
            <person name="Choi I.G."/>
            <person name="Park H."/>
            <person name="Plett J.M."/>
            <person name="Magnuson J."/>
            <person name="Spatafora J.W."/>
            <person name="Nagy L.G."/>
            <person name="Henrissat B."/>
            <person name="Grigoriev I.V."/>
            <person name="Yang Z.L."/>
            <person name="Xu J."/>
            <person name="Martin F.M."/>
        </authorList>
    </citation>
    <scope>NUCLEOTIDE SEQUENCE</scope>
    <source>
        <strain evidence="1">KUC20120723A-06</strain>
    </source>
</reference>
<name>A0ACB8B6F9_9AGAM</name>
<dbReference type="Proteomes" id="UP000790709">
    <property type="component" value="Unassembled WGS sequence"/>
</dbReference>